<feature type="region of interest" description="Disordered" evidence="1">
    <location>
        <begin position="1"/>
        <end position="26"/>
    </location>
</feature>
<protein>
    <submittedName>
        <fullName evidence="2">Uncharacterized protein</fullName>
    </submittedName>
</protein>
<proteinExistence type="predicted"/>
<comment type="caution">
    <text evidence="2">The sequence shown here is derived from an EMBL/GenBank/DDBJ whole genome shotgun (WGS) entry which is preliminary data.</text>
</comment>
<sequence length="55" mass="6048">MAVFESGQARKRPTKGPMAVFESDRASERPTAVPMYAFEMESGAKTYNGGSDVRF</sequence>
<accession>A0ABV9GQM4</accession>
<dbReference type="Proteomes" id="UP001596022">
    <property type="component" value="Unassembled WGS sequence"/>
</dbReference>
<keyword evidence="3" id="KW-1185">Reference proteome</keyword>
<dbReference type="EMBL" id="JBHSFW010000006">
    <property type="protein sequence ID" value="MFC4619186.1"/>
    <property type="molecule type" value="Genomic_DNA"/>
</dbReference>
<reference evidence="3" key="1">
    <citation type="journal article" date="2019" name="Int. J. Syst. Evol. Microbiol.">
        <title>The Global Catalogue of Microorganisms (GCM) 10K type strain sequencing project: providing services to taxonomists for standard genome sequencing and annotation.</title>
        <authorList>
            <consortium name="The Broad Institute Genomics Platform"/>
            <consortium name="The Broad Institute Genome Sequencing Center for Infectious Disease"/>
            <person name="Wu L."/>
            <person name="Ma J."/>
        </authorList>
    </citation>
    <scope>NUCLEOTIDE SEQUENCE [LARGE SCALE GENOMIC DNA]</scope>
    <source>
        <strain evidence="3">CGMCC 1.16306</strain>
    </source>
</reference>
<gene>
    <name evidence="2" type="ORF">ACFO4N_10720</name>
</gene>
<evidence type="ECO:0000313" key="2">
    <source>
        <dbReference type="EMBL" id="MFC4619186.1"/>
    </source>
</evidence>
<evidence type="ECO:0000313" key="3">
    <source>
        <dbReference type="Proteomes" id="UP001596022"/>
    </source>
</evidence>
<dbReference type="RefSeq" id="WP_376846283.1">
    <property type="nucleotide sequence ID" value="NZ_JBHSFW010000006.1"/>
</dbReference>
<organism evidence="2 3">
    <name type="scientific">Camelliibacillus cellulosilyticus</name>
    <dbReference type="NCBI Taxonomy" id="2174486"/>
    <lineage>
        <taxon>Bacteria</taxon>
        <taxon>Bacillati</taxon>
        <taxon>Bacillota</taxon>
        <taxon>Bacilli</taxon>
        <taxon>Bacillales</taxon>
        <taxon>Sporolactobacillaceae</taxon>
        <taxon>Camelliibacillus</taxon>
    </lineage>
</organism>
<name>A0ABV9GQM4_9BACL</name>
<evidence type="ECO:0000256" key="1">
    <source>
        <dbReference type="SAM" id="MobiDB-lite"/>
    </source>
</evidence>